<keyword evidence="7 13" id="KW-0791">Threonine biosynthesis</keyword>
<comment type="pathway">
    <text evidence="1 13">Amino-acid biosynthesis; L-threonine biosynthesis; L-threonine from L-aspartate: step 4/5.</text>
</comment>
<keyword evidence="6 13" id="KW-0808">Transferase</keyword>
<evidence type="ECO:0000313" key="17">
    <source>
        <dbReference type="Proteomes" id="UP000790580"/>
    </source>
</evidence>
<evidence type="ECO:0000256" key="6">
    <source>
        <dbReference type="ARBA" id="ARBA00022679"/>
    </source>
</evidence>
<dbReference type="InterPro" id="IPR013750">
    <property type="entry name" value="GHMP_kinase_C_dom"/>
</dbReference>
<dbReference type="Gene3D" id="3.30.230.10">
    <property type="match status" value="1"/>
</dbReference>
<accession>A0ABS6JV52</accession>
<keyword evidence="5 13" id="KW-0028">Amino-acid biosynthesis</keyword>
<gene>
    <name evidence="13 16" type="primary">thrB</name>
    <name evidence="16" type="ORF">KS407_06125</name>
</gene>
<dbReference type="RefSeq" id="WP_088076303.1">
    <property type="nucleotide sequence ID" value="NZ_JAHQCR010000030.1"/>
</dbReference>
<evidence type="ECO:0000259" key="14">
    <source>
        <dbReference type="Pfam" id="PF00288"/>
    </source>
</evidence>
<dbReference type="PRINTS" id="PR00958">
    <property type="entry name" value="HOMSERKINASE"/>
</dbReference>
<comment type="function">
    <text evidence="12 13">Catalyzes the ATP-dependent phosphorylation of L-homoserine to L-homoserine phosphate.</text>
</comment>
<evidence type="ECO:0000256" key="9">
    <source>
        <dbReference type="ARBA" id="ARBA00022777"/>
    </source>
</evidence>
<evidence type="ECO:0000256" key="10">
    <source>
        <dbReference type="ARBA" id="ARBA00022840"/>
    </source>
</evidence>
<dbReference type="Gene3D" id="3.30.70.890">
    <property type="entry name" value="GHMP kinase, C-terminal domain"/>
    <property type="match status" value="1"/>
</dbReference>
<dbReference type="InterPro" id="IPR036554">
    <property type="entry name" value="GHMP_kinase_C_sf"/>
</dbReference>
<dbReference type="InterPro" id="IPR014721">
    <property type="entry name" value="Ribsml_uS5_D2-typ_fold_subgr"/>
</dbReference>
<dbReference type="Pfam" id="PF08544">
    <property type="entry name" value="GHMP_kinases_C"/>
    <property type="match status" value="1"/>
</dbReference>
<dbReference type="NCBIfam" id="TIGR00191">
    <property type="entry name" value="thrB"/>
    <property type="match status" value="1"/>
</dbReference>
<dbReference type="HAMAP" id="MF_00384">
    <property type="entry name" value="Homoser_kinase"/>
    <property type="match status" value="1"/>
</dbReference>
<dbReference type="EC" id="2.7.1.39" evidence="3 13"/>
<keyword evidence="10 13" id="KW-0067">ATP-binding</keyword>
<evidence type="ECO:0000256" key="7">
    <source>
        <dbReference type="ARBA" id="ARBA00022697"/>
    </source>
</evidence>
<dbReference type="SUPFAM" id="SSF55060">
    <property type="entry name" value="GHMP Kinase, C-terminal domain"/>
    <property type="match status" value="1"/>
</dbReference>
<dbReference type="GO" id="GO:0004413">
    <property type="term" value="F:homoserine kinase activity"/>
    <property type="evidence" value="ECO:0007669"/>
    <property type="project" value="UniProtKB-EC"/>
</dbReference>
<dbReference type="PIRSF" id="PIRSF000676">
    <property type="entry name" value="Homoser_kin"/>
    <property type="match status" value="1"/>
</dbReference>
<comment type="subcellular location">
    <subcellularLocation>
        <location evidence="13">Cytoplasm</location>
    </subcellularLocation>
</comment>
<comment type="caution">
    <text evidence="16">The sequence shown here is derived from an EMBL/GenBank/DDBJ whole genome shotgun (WGS) entry which is preliminary data.</text>
</comment>
<dbReference type="Pfam" id="PF00288">
    <property type="entry name" value="GHMP_kinases_N"/>
    <property type="match status" value="1"/>
</dbReference>
<evidence type="ECO:0000256" key="1">
    <source>
        <dbReference type="ARBA" id="ARBA00005015"/>
    </source>
</evidence>
<dbReference type="InterPro" id="IPR006203">
    <property type="entry name" value="GHMP_knse_ATP-bd_CS"/>
</dbReference>
<dbReference type="InterPro" id="IPR020568">
    <property type="entry name" value="Ribosomal_Su5_D2-typ_SF"/>
</dbReference>
<sequence>MKDKMLFTITVPGSTANLGPGFDSIGLALNRYLTLEVKESSDWSFIPSSDNLTGIPTDKSNLIYEVAESVARDYNLSLPTCEVSLYSNIPLSRGMGSSAAAIVSGIELANQLLHLDLSVDEKARRASLIEGHPDNACASLYGGLVIGNHSDEDTNIVLGGCPDFDMVALIPETELKTKASRSILPESLAYKDAVKASSVSNVLVASIFQKRWDIMGKMMMKDLFHQPYRKSIVPELKTAFSIVGELNAYGVTLSGAGPIILFFTSKGNGKKLREQVQLKFPTYNVEELSVDQRGVVVEREVKQSYAT</sequence>
<evidence type="ECO:0000256" key="12">
    <source>
        <dbReference type="ARBA" id="ARBA00049954"/>
    </source>
</evidence>
<dbReference type="InterPro" id="IPR006204">
    <property type="entry name" value="GHMP_kinase_N_dom"/>
</dbReference>
<evidence type="ECO:0000313" key="16">
    <source>
        <dbReference type="EMBL" id="MBU9721020.1"/>
    </source>
</evidence>
<dbReference type="PROSITE" id="PS00627">
    <property type="entry name" value="GHMP_KINASES_ATP"/>
    <property type="match status" value="1"/>
</dbReference>
<evidence type="ECO:0000256" key="3">
    <source>
        <dbReference type="ARBA" id="ARBA00012078"/>
    </source>
</evidence>
<comment type="similarity">
    <text evidence="2 13">Belongs to the GHMP kinase family. Homoserine kinase subfamily.</text>
</comment>
<evidence type="ECO:0000256" key="8">
    <source>
        <dbReference type="ARBA" id="ARBA00022741"/>
    </source>
</evidence>
<dbReference type="Proteomes" id="UP000790580">
    <property type="component" value="Unassembled WGS sequence"/>
</dbReference>
<feature type="domain" description="GHMP kinase N-terminal" evidence="14">
    <location>
        <begin position="61"/>
        <end position="143"/>
    </location>
</feature>
<evidence type="ECO:0000256" key="13">
    <source>
        <dbReference type="HAMAP-Rule" id="MF_00384"/>
    </source>
</evidence>
<organism evidence="16 17">
    <name type="scientific">Evansella alkalicola</name>
    <dbReference type="NCBI Taxonomy" id="745819"/>
    <lineage>
        <taxon>Bacteria</taxon>
        <taxon>Bacillati</taxon>
        <taxon>Bacillota</taxon>
        <taxon>Bacilli</taxon>
        <taxon>Bacillales</taxon>
        <taxon>Bacillaceae</taxon>
        <taxon>Evansella</taxon>
    </lineage>
</organism>
<evidence type="ECO:0000259" key="15">
    <source>
        <dbReference type="Pfam" id="PF08544"/>
    </source>
</evidence>
<dbReference type="PANTHER" id="PTHR20861">
    <property type="entry name" value="HOMOSERINE/4-DIPHOSPHOCYTIDYL-2-C-METHYL-D-ERYTHRITOL KINASE"/>
    <property type="match status" value="1"/>
</dbReference>
<dbReference type="EMBL" id="JAHQCR010000030">
    <property type="protein sequence ID" value="MBU9721020.1"/>
    <property type="molecule type" value="Genomic_DNA"/>
</dbReference>
<dbReference type="PANTHER" id="PTHR20861:SF1">
    <property type="entry name" value="HOMOSERINE KINASE"/>
    <property type="match status" value="1"/>
</dbReference>
<evidence type="ECO:0000256" key="4">
    <source>
        <dbReference type="ARBA" id="ARBA00017858"/>
    </source>
</evidence>
<keyword evidence="17" id="KW-1185">Reference proteome</keyword>
<keyword evidence="8 13" id="KW-0547">Nucleotide-binding</keyword>
<keyword evidence="9 13" id="KW-0418">Kinase</keyword>
<feature type="domain" description="GHMP kinase C-terminal" evidence="15">
    <location>
        <begin position="205"/>
        <end position="280"/>
    </location>
</feature>
<evidence type="ECO:0000256" key="5">
    <source>
        <dbReference type="ARBA" id="ARBA00022605"/>
    </source>
</evidence>
<feature type="binding site" evidence="13">
    <location>
        <begin position="90"/>
        <end position="100"/>
    </location>
    <ligand>
        <name>ATP</name>
        <dbReference type="ChEBI" id="CHEBI:30616"/>
    </ligand>
</feature>
<name>A0ABS6JV52_9BACI</name>
<proteinExistence type="inferred from homology"/>
<keyword evidence="13" id="KW-0963">Cytoplasm</keyword>
<comment type="catalytic activity">
    <reaction evidence="11 13">
        <text>L-homoserine + ATP = O-phospho-L-homoserine + ADP + H(+)</text>
        <dbReference type="Rhea" id="RHEA:13985"/>
        <dbReference type="ChEBI" id="CHEBI:15378"/>
        <dbReference type="ChEBI" id="CHEBI:30616"/>
        <dbReference type="ChEBI" id="CHEBI:57476"/>
        <dbReference type="ChEBI" id="CHEBI:57590"/>
        <dbReference type="ChEBI" id="CHEBI:456216"/>
        <dbReference type="EC" id="2.7.1.39"/>
    </reaction>
</comment>
<dbReference type="InterPro" id="IPR000870">
    <property type="entry name" value="Homoserine_kinase"/>
</dbReference>
<reference evidence="16 17" key="1">
    <citation type="submission" date="2021-06" db="EMBL/GenBank/DDBJ databases">
        <title>Bacillus sp. RD4P76, an endophyte from a halophyte.</title>
        <authorList>
            <person name="Sun J.-Q."/>
        </authorList>
    </citation>
    <scope>NUCLEOTIDE SEQUENCE [LARGE SCALE GENOMIC DNA]</scope>
    <source>
        <strain evidence="16 17">JCM 17098</strain>
    </source>
</reference>
<evidence type="ECO:0000256" key="11">
    <source>
        <dbReference type="ARBA" id="ARBA00049375"/>
    </source>
</evidence>
<protein>
    <recommendedName>
        <fullName evidence="4 13">Homoserine kinase</fullName>
        <shortName evidence="13">HK</shortName>
        <shortName evidence="13">HSK</shortName>
        <ecNumber evidence="3 13">2.7.1.39</ecNumber>
    </recommendedName>
</protein>
<evidence type="ECO:0000256" key="2">
    <source>
        <dbReference type="ARBA" id="ARBA00007370"/>
    </source>
</evidence>
<dbReference type="SUPFAM" id="SSF54211">
    <property type="entry name" value="Ribosomal protein S5 domain 2-like"/>
    <property type="match status" value="1"/>
</dbReference>